<gene>
    <name evidence="4" type="ORF">GCM10007028_30450</name>
</gene>
<reference evidence="4" key="2">
    <citation type="submission" date="2020-09" db="EMBL/GenBank/DDBJ databases">
        <authorList>
            <person name="Sun Q."/>
            <person name="Kim S."/>
        </authorList>
    </citation>
    <scope>NUCLEOTIDE SEQUENCE</scope>
    <source>
        <strain evidence="4">KCTC 12710</strain>
    </source>
</reference>
<reference evidence="4" key="1">
    <citation type="journal article" date="2014" name="Int. J. Syst. Evol. Microbiol.">
        <title>Complete genome sequence of Corynebacterium casei LMG S-19264T (=DSM 44701T), isolated from a smear-ripened cheese.</title>
        <authorList>
            <consortium name="US DOE Joint Genome Institute (JGI-PGF)"/>
            <person name="Walter F."/>
            <person name="Albersmeier A."/>
            <person name="Kalinowski J."/>
            <person name="Ruckert C."/>
        </authorList>
    </citation>
    <scope>NUCLEOTIDE SEQUENCE</scope>
    <source>
        <strain evidence="4">KCTC 12710</strain>
    </source>
</reference>
<keyword evidence="2" id="KW-1003">Cell membrane</keyword>
<name>A0A918VC24_9FLAO</name>
<dbReference type="Proteomes" id="UP000636004">
    <property type="component" value="Unassembled WGS sequence"/>
</dbReference>
<dbReference type="EMBL" id="BMWZ01000007">
    <property type="protein sequence ID" value="GGZ90021.1"/>
    <property type="molecule type" value="Genomic_DNA"/>
</dbReference>
<evidence type="ECO:0000256" key="1">
    <source>
        <dbReference type="ARBA" id="ARBA00004236"/>
    </source>
</evidence>
<sequence length="294" mass="33695">MKNLIILVIGIISLGLNAQQIQFLDLPSFFDREFEISGLTGNEKNLFLAAERCAKIFVIKKEDLTHIETIRLNIDDMPNGVEIEGLSLFKDFLLLIDEKNGKIFSFNLKTEKLITLKPNGIDLSLFKGRYGIEGIAVDEESKVLYLLREKNEKLQSEIHAFSMSEKDGSLNLNYRNQTLVQHKDEKWRYTGLSIDYENNTLLCLKSYYVKGQPHLDKTEIDHISIDSLSNKNSKSNMLLSLTKEVYFMRNSFATNIEGIYSDNESIFVTSDNGEGKKDCSQKSMKTIMIRVKKH</sequence>
<evidence type="ECO:0000256" key="2">
    <source>
        <dbReference type="ARBA" id="ARBA00022475"/>
    </source>
</evidence>
<dbReference type="RefSeq" id="WP_189362239.1">
    <property type="nucleotide sequence ID" value="NZ_BMWZ01000007.1"/>
</dbReference>
<comment type="subcellular location">
    <subcellularLocation>
        <location evidence="1">Cell membrane</location>
    </subcellularLocation>
</comment>
<keyword evidence="5" id="KW-1185">Reference proteome</keyword>
<organism evidence="4 5">
    <name type="scientific">Algibacter mikhailovii</name>
    <dbReference type="NCBI Taxonomy" id="425498"/>
    <lineage>
        <taxon>Bacteria</taxon>
        <taxon>Pseudomonadati</taxon>
        <taxon>Bacteroidota</taxon>
        <taxon>Flavobacteriia</taxon>
        <taxon>Flavobacteriales</taxon>
        <taxon>Flavobacteriaceae</taxon>
        <taxon>Algibacter</taxon>
    </lineage>
</organism>
<dbReference type="InterPro" id="IPR009722">
    <property type="entry name" value="YjiK/CarP"/>
</dbReference>
<evidence type="ECO:0000256" key="3">
    <source>
        <dbReference type="ARBA" id="ARBA00023136"/>
    </source>
</evidence>
<dbReference type="SUPFAM" id="SSF75011">
    <property type="entry name" value="3-carboxy-cis,cis-mucoante lactonizing enzyme"/>
    <property type="match status" value="1"/>
</dbReference>
<protein>
    <recommendedName>
        <fullName evidence="6">Phytase-like domain-containing protein</fullName>
    </recommendedName>
</protein>
<comment type="caution">
    <text evidence="4">The sequence shown here is derived from an EMBL/GenBank/DDBJ whole genome shotgun (WGS) entry which is preliminary data.</text>
</comment>
<accession>A0A918VC24</accession>
<dbReference type="AlphaFoldDB" id="A0A918VC24"/>
<proteinExistence type="predicted"/>
<evidence type="ECO:0000313" key="4">
    <source>
        <dbReference type="EMBL" id="GGZ90021.1"/>
    </source>
</evidence>
<keyword evidence="3" id="KW-0472">Membrane</keyword>
<dbReference type="GO" id="GO:0005886">
    <property type="term" value="C:plasma membrane"/>
    <property type="evidence" value="ECO:0007669"/>
    <property type="project" value="UniProtKB-SubCell"/>
</dbReference>
<evidence type="ECO:0000313" key="5">
    <source>
        <dbReference type="Proteomes" id="UP000636004"/>
    </source>
</evidence>
<dbReference type="Pfam" id="PF06977">
    <property type="entry name" value="SdiA-regulated"/>
    <property type="match status" value="1"/>
</dbReference>
<evidence type="ECO:0008006" key="6">
    <source>
        <dbReference type="Google" id="ProtNLM"/>
    </source>
</evidence>